<name>A0A3L8PM81_9ACTN</name>
<dbReference type="InterPro" id="IPR023494">
    <property type="entry name" value="Cyt_c_bgen_Ccs1/CcsB/ResB"/>
</dbReference>
<evidence type="ECO:0000313" key="8">
    <source>
        <dbReference type="EMBL" id="RLV56334.1"/>
    </source>
</evidence>
<feature type="transmembrane region" description="Helical" evidence="6">
    <location>
        <begin position="95"/>
        <end position="117"/>
    </location>
</feature>
<organism evidence="8 9">
    <name type="scientific">Aeromicrobium phragmitis</name>
    <dbReference type="NCBI Taxonomy" id="2478914"/>
    <lineage>
        <taxon>Bacteria</taxon>
        <taxon>Bacillati</taxon>
        <taxon>Actinomycetota</taxon>
        <taxon>Actinomycetes</taxon>
        <taxon>Propionibacteriales</taxon>
        <taxon>Nocardioidaceae</taxon>
        <taxon>Aeromicrobium</taxon>
    </lineage>
</organism>
<feature type="transmembrane region" description="Helical" evidence="6">
    <location>
        <begin position="459"/>
        <end position="479"/>
    </location>
</feature>
<dbReference type="Proteomes" id="UP000282515">
    <property type="component" value="Unassembled WGS sequence"/>
</dbReference>
<dbReference type="AlphaFoldDB" id="A0A3L8PM81"/>
<dbReference type="Pfam" id="PF05140">
    <property type="entry name" value="ResB"/>
    <property type="match status" value="1"/>
</dbReference>
<comment type="subcellular location">
    <subcellularLocation>
        <location evidence="1">Membrane</location>
        <topology evidence="1">Multi-pass membrane protein</topology>
    </subcellularLocation>
</comment>
<gene>
    <name evidence="8" type="ORF">D9V41_07890</name>
</gene>
<dbReference type="PANTHER" id="PTHR31566">
    <property type="entry name" value="CYTOCHROME C BIOGENESIS PROTEIN CCS1, CHLOROPLASTIC"/>
    <property type="match status" value="1"/>
</dbReference>
<feature type="domain" description="ResB-like" evidence="7">
    <location>
        <begin position="38"/>
        <end position="517"/>
    </location>
</feature>
<proteinExistence type="predicted"/>
<keyword evidence="2 6" id="KW-0812">Transmembrane</keyword>
<accession>A0A3L8PM81</accession>
<evidence type="ECO:0000256" key="6">
    <source>
        <dbReference type="SAM" id="Phobius"/>
    </source>
</evidence>
<keyword evidence="3" id="KW-0201">Cytochrome c-type biogenesis</keyword>
<dbReference type="EMBL" id="RDBF01000004">
    <property type="protein sequence ID" value="RLV56334.1"/>
    <property type="molecule type" value="Genomic_DNA"/>
</dbReference>
<evidence type="ECO:0000256" key="5">
    <source>
        <dbReference type="ARBA" id="ARBA00023136"/>
    </source>
</evidence>
<evidence type="ECO:0000259" key="7">
    <source>
        <dbReference type="Pfam" id="PF05140"/>
    </source>
</evidence>
<dbReference type="GO" id="GO:0016020">
    <property type="term" value="C:membrane"/>
    <property type="evidence" value="ECO:0007669"/>
    <property type="project" value="UniProtKB-SubCell"/>
</dbReference>
<dbReference type="InterPro" id="IPR007816">
    <property type="entry name" value="ResB-like_domain"/>
</dbReference>
<feature type="transmembrane region" description="Helical" evidence="6">
    <location>
        <begin position="189"/>
        <end position="210"/>
    </location>
</feature>
<keyword evidence="9" id="KW-1185">Reference proteome</keyword>
<evidence type="ECO:0000256" key="3">
    <source>
        <dbReference type="ARBA" id="ARBA00022748"/>
    </source>
</evidence>
<reference evidence="8 9" key="1">
    <citation type="submission" date="2018-10" db="EMBL/GenBank/DDBJ databases">
        <title>Aeromicrobium sp. 9W16Y-2 whole genome shotgun sequence.</title>
        <authorList>
            <person name="Li F."/>
        </authorList>
    </citation>
    <scope>NUCLEOTIDE SEQUENCE [LARGE SCALE GENOMIC DNA]</scope>
    <source>
        <strain evidence="8 9">9W16Y-2</strain>
    </source>
</reference>
<sequence>MGRRIRGGRMSAPTRERRASELSSREFLRWMWRQLTSMRTALFLLLLLAVAAVPGSFIPQRGVDERAVELFFIDHPTAAPILDALGFFSVYSSPWFSAIYLLLMVSLVGCIVPRMTVYARALRARPPRAPRNFSRMPASGSFEISASVEEVMQAGRRALGRARIDVVDDGSGTTELRAEKGYLREFGNLVFHVSIVVVLVGVAVGSLWGYRGAVIVTEGGGFSNTLSQYNEFSSGPLFDAEDLPPFSFRVDRMIAEFQPEGPQRGAPKLFQADVTYTERPGEDPEQYEIYVNHPLSLDGGSVFLVGQGYAPVLRVTDSTGAVVFEDAVVFLPTDGSYESQGVVKVPDAQPEQIGFQGFFLPTAVSTGDGAPSTSIYPGAVNPLVGLRMWTGDLGLDDGVPQSVYVLEKDQMTPVTDENGEPFNISLSPGQVQELPGGGSIEFVDLKRFARLQVAQTPAMTLPLVGVSLGVLGLIASLMVRPRRTWIRARSGEDGSPTVVEVAALDRVPRDELPEEIDDFLAQLRMELGDSTPEESRA</sequence>
<keyword evidence="5 6" id="KW-0472">Membrane</keyword>
<evidence type="ECO:0000256" key="2">
    <source>
        <dbReference type="ARBA" id="ARBA00022692"/>
    </source>
</evidence>
<dbReference type="GO" id="GO:0017004">
    <property type="term" value="P:cytochrome complex assembly"/>
    <property type="evidence" value="ECO:0007669"/>
    <property type="project" value="UniProtKB-KW"/>
</dbReference>
<dbReference type="OrthoDB" id="3949537at2"/>
<evidence type="ECO:0000256" key="1">
    <source>
        <dbReference type="ARBA" id="ARBA00004141"/>
    </source>
</evidence>
<evidence type="ECO:0000313" key="9">
    <source>
        <dbReference type="Proteomes" id="UP000282515"/>
    </source>
</evidence>
<protein>
    <submittedName>
        <fullName evidence="8">Cytochrome c biogenesis protein ResB</fullName>
    </submittedName>
</protein>
<evidence type="ECO:0000256" key="4">
    <source>
        <dbReference type="ARBA" id="ARBA00022989"/>
    </source>
</evidence>
<keyword evidence="4 6" id="KW-1133">Transmembrane helix</keyword>
<comment type="caution">
    <text evidence="8">The sequence shown here is derived from an EMBL/GenBank/DDBJ whole genome shotgun (WGS) entry which is preliminary data.</text>
</comment>
<dbReference type="PANTHER" id="PTHR31566:SF0">
    <property type="entry name" value="CYTOCHROME C BIOGENESIS PROTEIN CCS1, CHLOROPLASTIC"/>
    <property type="match status" value="1"/>
</dbReference>